<reference evidence="1" key="1">
    <citation type="submission" date="2021-05" db="EMBL/GenBank/DDBJ databases">
        <authorList>
            <person name="Alioto T."/>
            <person name="Alioto T."/>
            <person name="Gomez Garrido J."/>
        </authorList>
    </citation>
    <scope>NUCLEOTIDE SEQUENCE</scope>
</reference>
<evidence type="ECO:0000313" key="1">
    <source>
        <dbReference type="EMBL" id="CAG6499515.1"/>
    </source>
</evidence>
<protein>
    <submittedName>
        <fullName evidence="1">(northern house mosquito) hypothetical protein</fullName>
    </submittedName>
</protein>
<organism evidence="1">
    <name type="scientific">Culex pipiens</name>
    <name type="common">House mosquito</name>
    <dbReference type="NCBI Taxonomy" id="7175"/>
    <lineage>
        <taxon>Eukaryota</taxon>
        <taxon>Metazoa</taxon>
        <taxon>Ecdysozoa</taxon>
        <taxon>Arthropoda</taxon>
        <taxon>Hexapoda</taxon>
        <taxon>Insecta</taxon>
        <taxon>Pterygota</taxon>
        <taxon>Neoptera</taxon>
        <taxon>Endopterygota</taxon>
        <taxon>Diptera</taxon>
        <taxon>Nematocera</taxon>
        <taxon>Culicoidea</taxon>
        <taxon>Culicidae</taxon>
        <taxon>Culicinae</taxon>
        <taxon>Culicini</taxon>
        <taxon>Culex</taxon>
        <taxon>Culex</taxon>
    </lineage>
</organism>
<accession>A0A8D8G9J5</accession>
<name>A0A8D8G9J5_CULPI</name>
<dbReference type="AlphaFoldDB" id="A0A8D8G9J5"/>
<sequence>MPSCLAGVVTKKPDQINRTIFAEICGPWEELESRIRFSKRSIQMCLNAPLPAGPASISSLVRPGHCLGWRCATFPVCPCRAGTYLLDMLFEDANFCAKHNNKHARCQTVKSMWCKERWRCFDRKQSLMYLIPTVN</sequence>
<dbReference type="EMBL" id="HBUE01138005">
    <property type="protein sequence ID" value="CAG6499515.1"/>
    <property type="molecule type" value="Transcribed_RNA"/>
</dbReference>
<proteinExistence type="predicted"/>